<feature type="region of interest" description="Disordered" evidence="1">
    <location>
        <begin position="108"/>
        <end position="147"/>
    </location>
</feature>
<evidence type="ECO:0000313" key="3">
    <source>
        <dbReference type="WBParaSite" id="L893_g9813.t1"/>
    </source>
</evidence>
<dbReference type="Proteomes" id="UP000095287">
    <property type="component" value="Unplaced"/>
</dbReference>
<feature type="compositionally biased region" description="Polar residues" evidence="1">
    <location>
        <begin position="130"/>
        <end position="140"/>
    </location>
</feature>
<keyword evidence="2" id="KW-1185">Reference proteome</keyword>
<evidence type="ECO:0000256" key="1">
    <source>
        <dbReference type="SAM" id="MobiDB-lite"/>
    </source>
</evidence>
<reference evidence="3" key="1">
    <citation type="submission" date="2016-11" db="UniProtKB">
        <authorList>
            <consortium name="WormBaseParasite"/>
        </authorList>
    </citation>
    <scope>IDENTIFICATION</scope>
</reference>
<dbReference type="AlphaFoldDB" id="A0A1I8AV38"/>
<dbReference type="WBParaSite" id="L893_g9813.t1">
    <property type="protein sequence ID" value="L893_g9813.t1"/>
    <property type="gene ID" value="L893_g9813"/>
</dbReference>
<accession>A0A1I8AV38</accession>
<organism evidence="2 3">
    <name type="scientific">Steinernema glaseri</name>
    <dbReference type="NCBI Taxonomy" id="37863"/>
    <lineage>
        <taxon>Eukaryota</taxon>
        <taxon>Metazoa</taxon>
        <taxon>Ecdysozoa</taxon>
        <taxon>Nematoda</taxon>
        <taxon>Chromadorea</taxon>
        <taxon>Rhabditida</taxon>
        <taxon>Tylenchina</taxon>
        <taxon>Panagrolaimomorpha</taxon>
        <taxon>Strongyloidoidea</taxon>
        <taxon>Steinernematidae</taxon>
        <taxon>Steinernema</taxon>
    </lineage>
</organism>
<proteinExistence type="predicted"/>
<evidence type="ECO:0000313" key="2">
    <source>
        <dbReference type="Proteomes" id="UP000095287"/>
    </source>
</evidence>
<protein>
    <submittedName>
        <fullName evidence="3">Uncharacterized protein</fullName>
    </submittedName>
</protein>
<name>A0A1I8AV38_9BILA</name>
<sequence length="311" mass="33033">MRHAEPSGFGASGHIVTAGAESKAAAVSFEAQSGDARDGFRGTCGAAVPCRHRDRSMSGERTTTIPRSSASFANFDKHGLMRLKKFTRHAQADELFHSEAVTRKLTHAHRRKHGASCSDSLLTEPEEQPFSLQGKTSSPMVQERSEVPQKRILSKAFKGKRAKELPVMSSSNSCVLSSSSMYTLEGRRSFSRCVCNGCSESSEWIVADVSASTRTGAAEKLVSEANLRSLRLMIDLGLCVPATLPPDVDSVSSVVCSRAVFGVDAAAIMSPCGGVCGIDIWSGAVSESAYSSPSIAIVLPGRCDLSGNSRI</sequence>